<feature type="compositionally biased region" description="Acidic residues" evidence="1">
    <location>
        <begin position="277"/>
        <end position="286"/>
    </location>
</feature>
<feature type="compositionally biased region" description="Basic and acidic residues" evidence="1">
    <location>
        <begin position="267"/>
        <end position="276"/>
    </location>
</feature>
<keyword evidence="4" id="KW-1185">Reference proteome</keyword>
<dbReference type="EMBL" id="CAJNOQ010002152">
    <property type="protein sequence ID" value="CAF0942011.1"/>
    <property type="molecule type" value="Genomic_DNA"/>
</dbReference>
<feature type="compositionally biased region" description="Acidic residues" evidence="1">
    <location>
        <begin position="210"/>
        <end position="232"/>
    </location>
</feature>
<dbReference type="OrthoDB" id="10066721at2759"/>
<evidence type="ECO:0000313" key="2">
    <source>
        <dbReference type="EMBL" id="CAF0942011.1"/>
    </source>
</evidence>
<evidence type="ECO:0000313" key="4">
    <source>
        <dbReference type="Proteomes" id="UP000663829"/>
    </source>
</evidence>
<evidence type="ECO:0000313" key="3">
    <source>
        <dbReference type="EMBL" id="CAF3718459.1"/>
    </source>
</evidence>
<organism evidence="2 4">
    <name type="scientific">Didymodactylos carnosus</name>
    <dbReference type="NCBI Taxonomy" id="1234261"/>
    <lineage>
        <taxon>Eukaryota</taxon>
        <taxon>Metazoa</taxon>
        <taxon>Spiralia</taxon>
        <taxon>Gnathifera</taxon>
        <taxon>Rotifera</taxon>
        <taxon>Eurotatoria</taxon>
        <taxon>Bdelloidea</taxon>
        <taxon>Philodinida</taxon>
        <taxon>Philodinidae</taxon>
        <taxon>Didymodactylos</taxon>
    </lineage>
</organism>
<dbReference type="Proteomes" id="UP000663829">
    <property type="component" value="Unassembled WGS sequence"/>
</dbReference>
<comment type="caution">
    <text evidence="2">The sequence shown here is derived from an EMBL/GenBank/DDBJ whole genome shotgun (WGS) entry which is preliminary data.</text>
</comment>
<proteinExistence type="predicted"/>
<dbReference type="AlphaFoldDB" id="A0A814CDZ1"/>
<gene>
    <name evidence="2" type="ORF">GPM918_LOCUS10762</name>
    <name evidence="3" type="ORF">SRO942_LOCUS10765</name>
</gene>
<evidence type="ECO:0000256" key="1">
    <source>
        <dbReference type="SAM" id="MobiDB-lite"/>
    </source>
</evidence>
<reference evidence="2" key="1">
    <citation type="submission" date="2021-02" db="EMBL/GenBank/DDBJ databases">
        <authorList>
            <person name="Nowell W R."/>
        </authorList>
    </citation>
    <scope>NUCLEOTIDE SEQUENCE</scope>
</reference>
<sequence length="532" mass="60887">MIVRQLSLLILPSACKLKTIPIAFLNDPWLIRGDDWCQGLVRRPQPKNFILLSRDGNIVHTDRTTEDQGTSSKDTDGQRLVSLVRSRSDTSNYVRLFLVDTMVSTGRRMVTTTAQSSAPIPSISRPVRMESKAFDRGRLRLEGKEKKSSLLTCLTIWLCSRNGSTSLIMASNEAIHDLFDILDDDQDEVKYTTKELNRYFEQGHLHSMMEEEDLADEDSSDIQSMEEGEDEVLSQHFSQLSTNNEEEPESSLTMKKRQISTASHPDSMAKKVKLSDDQDMDDEQTEQESIPAYLLPKNRMFHRLVEKVNQAASSIDVESLRQVAILKHQIAALQISKQISLIYLQSGKGELKEPEAEITSVDRRVWSTQVKSAMLAAKSTTYEGDEHLACVHLVHQRVRQMEEKIQWCQRQVDEAKQCLFGLTPAMDEAIESFVREHGIRPLEMKRDLKIALLGHDYDAKIIERQYARENPNEYQIQVAKRLYETKHEVERSDRHGQEDDAILDRYRERLSHSSTGSDPDRIRAAEIDRSLG</sequence>
<protein>
    <submittedName>
        <fullName evidence="2">Uncharacterized protein</fullName>
    </submittedName>
</protein>
<feature type="region of interest" description="Disordered" evidence="1">
    <location>
        <begin position="507"/>
        <end position="532"/>
    </location>
</feature>
<feature type="region of interest" description="Disordered" evidence="1">
    <location>
        <begin position="210"/>
        <end position="287"/>
    </location>
</feature>
<dbReference type="EMBL" id="CAJOBC010002153">
    <property type="protein sequence ID" value="CAF3718459.1"/>
    <property type="molecule type" value="Genomic_DNA"/>
</dbReference>
<accession>A0A814CDZ1</accession>
<feature type="compositionally biased region" description="Basic and acidic residues" evidence="1">
    <location>
        <begin position="518"/>
        <end position="532"/>
    </location>
</feature>
<name>A0A814CDZ1_9BILA</name>
<dbReference type="Proteomes" id="UP000681722">
    <property type="component" value="Unassembled WGS sequence"/>
</dbReference>